<name>A0A7W0CUF1_9ACTN</name>
<evidence type="ECO:0000313" key="2">
    <source>
        <dbReference type="Proteomes" id="UP000530928"/>
    </source>
</evidence>
<protein>
    <submittedName>
        <fullName evidence="1">Uncharacterized protein</fullName>
    </submittedName>
</protein>
<proteinExistence type="predicted"/>
<dbReference type="RefSeq" id="WP_181616068.1">
    <property type="nucleotide sequence ID" value="NZ_BAABAM010000013.1"/>
</dbReference>
<sequence>MNMTNLTPAHAHLVPLGPLQSAPAIPEHTLGEREAARELWHDALRGLPLGEYDQQIVGWAAETLGPDQLVTLASLVERARIEGGGR</sequence>
<comment type="caution">
    <text evidence="1">The sequence shown here is derived from an EMBL/GenBank/DDBJ whole genome shotgun (WGS) entry which is preliminary data.</text>
</comment>
<accession>A0A7W0CUF1</accession>
<evidence type="ECO:0000313" key="1">
    <source>
        <dbReference type="EMBL" id="MBA2897359.1"/>
    </source>
</evidence>
<dbReference type="EMBL" id="JACDUR010000011">
    <property type="protein sequence ID" value="MBA2897359.1"/>
    <property type="molecule type" value="Genomic_DNA"/>
</dbReference>
<gene>
    <name evidence="1" type="ORF">HNR30_008757</name>
</gene>
<organism evidence="1 2">
    <name type="scientific">Nonomuraea soli</name>
    <dbReference type="NCBI Taxonomy" id="1032476"/>
    <lineage>
        <taxon>Bacteria</taxon>
        <taxon>Bacillati</taxon>
        <taxon>Actinomycetota</taxon>
        <taxon>Actinomycetes</taxon>
        <taxon>Streptosporangiales</taxon>
        <taxon>Streptosporangiaceae</taxon>
        <taxon>Nonomuraea</taxon>
    </lineage>
</organism>
<dbReference type="AlphaFoldDB" id="A0A7W0CUF1"/>
<keyword evidence="2" id="KW-1185">Reference proteome</keyword>
<dbReference type="Proteomes" id="UP000530928">
    <property type="component" value="Unassembled WGS sequence"/>
</dbReference>
<reference evidence="1 2" key="1">
    <citation type="submission" date="2020-07" db="EMBL/GenBank/DDBJ databases">
        <title>Genomic Encyclopedia of Type Strains, Phase IV (KMG-IV): sequencing the most valuable type-strain genomes for metagenomic binning, comparative biology and taxonomic classification.</title>
        <authorList>
            <person name="Goeker M."/>
        </authorList>
    </citation>
    <scope>NUCLEOTIDE SEQUENCE [LARGE SCALE GENOMIC DNA]</scope>
    <source>
        <strain evidence="1 2">DSM 45533</strain>
    </source>
</reference>